<dbReference type="PANTHER" id="PTHR31151">
    <property type="entry name" value="PROLINE-TRNA LIGASE (DUF1680)"/>
    <property type="match status" value="1"/>
</dbReference>
<evidence type="ECO:0000313" key="4">
    <source>
        <dbReference type="Proteomes" id="UP001597156"/>
    </source>
</evidence>
<keyword evidence="4" id="KW-1185">Reference proteome</keyword>
<dbReference type="RefSeq" id="WP_121978959.1">
    <property type="nucleotide sequence ID" value="NZ_JBHTLH010000031.1"/>
</dbReference>
<dbReference type="Pfam" id="PF20736">
    <property type="entry name" value="Glyco_hydro127M"/>
    <property type="match status" value="1"/>
</dbReference>
<gene>
    <name evidence="3" type="ORF">ACFQ22_09115</name>
</gene>
<dbReference type="Proteomes" id="UP001597156">
    <property type="component" value="Unassembled WGS sequence"/>
</dbReference>
<feature type="domain" description="Non-reducing end beta-L-arabinofuranosidase-like GH127 catalytic" evidence="1">
    <location>
        <begin position="15"/>
        <end position="423"/>
    </location>
</feature>
<evidence type="ECO:0000259" key="2">
    <source>
        <dbReference type="Pfam" id="PF20736"/>
    </source>
</evidence>
<dbReference type="SUPFAM" id="SSF48208">
    <property type="entry name" value="Six-hairpin glycosidases"/>
    <property type="match status" value="1"/>
</dbReference>
<dbReference type="InterPro" id="IPR049046">
    <property type="entry name" value="Beta-AFase-like_GH127_middle"/>
</dbReference>
<sequence>MKPVSYYDLNYLPNSTIKEKFERNINWMLSLTPDQLLYNYRKNAGMDTKGATPLTVWESPDWFFRGHFTGHYLSGASKSYVLLTNADPENAQAAELKDRINQIIDGLKEVQDKFNTTAEYPGFLAAEPEKRFDNLEHLRFNGNHYVPYYAIQKLMDGLMDAYEYAGNQTALQLVKNLTSYIEKRMAKLTPERIQAMLDTRWYQGSGHYIFHQEFGAMQRTLLRLYELTDKKNQDIFNLAEKFDRKWFRDMLINNDDKLGYYSMHSNTELVCAEGMLEYYHVSGDEAYKKGVENYMNWMHTGHELPTKGISGRSAYPAPADYGSELYDYPQMFFKHLSKLNGESCCSHDLNYLSSELFADTKDPVLMDDYEIRFANAIMAQQNNDSAIAEYLYNLSVAPNSIKHFDRGGFWCCVGSGTERHATLVDGIYYQDNDDIYVAQYFDSILNLKDRGIKITQDAHYPDQHNAHIVVESDKKQSFTIYVRVPKWSNETQILVDGQAVNATPENGFVALTREWGKRSEIKIEFDFTLRYQTMADRFNRIAIYYGPLLLAAQVKDLPAATVSAKDYLQQLEKVEGKNQFRLKGTGIIFKSLPEIPGETPYNVFVKVPEEPIAKTLDSQNNASDHQWTLAVEPDKKNYLKITYDRLDGDIYSFQIEDDQKVLFTQTMSSDEWPEDSYYIYPLPLDVTKGRNKLNIKIEPLDYESLNFDIANINKIETLASVK</sequence>
<dbReference type="PANTHER" id="PTHR31151:SF0">
    <property type="entry name" value="PROLINE-TRNA LIGASE (DUF1680)"/>
    <property type="match status" value="1"/>
</dbReference>
<comment type="caution">
    <text evidence="3">The sequence shown here is derived from an EMBL/GenBank/DDBJ whole genome shotgun (WGS) entry which is preliminary data.</text>
</comment>
<proteinExistence type="predicted"/>
<dbReference type="InterPro" id="IPR012878">
    <property type="entry name" value="Beta-AFase-like_GH127_cat"/>
</dbReference>
<dbReference type="Pfam" id="PF07944">
    <property type="entry name" value="Beta-AFase-like_GH127_cat"/>
    <property type="match status" value="1"/>
</dbReference>
<protein>
    <submittedName>
        <fullName evidence="3">Beta-L-arabinofuranosidase domain-containing protein</fullName>
    </submittedName>
</protein>
<reference evidence="4" key="1">
    <citation type="journal article" date="2019" name="Int. J. Syst. Evol. Microbiol.">
        <title>The Global Catalogue of Microorganisms (GCM) 10K type strain sequencing project: providing services to taxonomists for standard genome sequencing and annotation.</title>
        <authorList>
            <consortium name="The Broad Institute Genomics Platform"/>
            <consortium name="The Broad Institute Genome Sequencing Center for Infectious Disease"/>
            <person name="Wu L."/>
            <person name="Ma J."/>
        </authorList>
    </citation>
    <scope>NUCLEOTIDE SEQUENCE [LARGE SCALE GENOMIC DNA]</scope>
    <source>
        <strain evidence="4">CCUG 71848</strain>
    </source>
</reference>
<evidence type="ECO:0000259" key="1">
    <source>
        <dbReference type="Pfam" id="PF07944"/>
    </source>
</evidence>
<name>A0ABW3PH72_9LACO</name>
<organism evidence="3 4">
    <name type="scientific">Lentilactobacillus raoultii</name>
    <dbReference type="NCBI Taxonomy" id="1987503"/>
    <lineage>
        <taxon>Bacteria</taxon>
        <taxon>Bacillati</taxon>
        <taxon>Bacillota</taxon>
        <taxon>Bacilli</taxon>
        <taxon>Lactobacillales</taxon>
        <taxon>Lactobacillaceae</taxon>
        <taxon>Lentilactobacillus</taxon>
    </lineage>
</organism>
<dbReference type="EMBL" id="JBHTLH010000031">
    <property type="protein sequence ID" value="MFD1125508.1"/>
    <property type="molecule type" value="Genomic_DNA"/>
</dbReference>
<accession>A0ABW3PH72</accession>
<evidence type="ECO:0000313" key="3">
    <source>
        <dbReference type="EMBL" id="MFD1125508.1"/>
    </source>
</evidence>
<feature type="domain" description="Non-reducing end beta-L-arabinofuranosidase-like GH127 middle" evidence="2">
    <location>
        <begin position="435"/>
        <end position="526"/>
    </location>
</feature>
<dbReference type="InterPro" id="IPR008928">
    <property type="entry name" value="6-hairpin_glycosidase_sf"/>
</dbReference>